<reference evidence="3 4" key="2">
    <citation type="submission" date="2018-11" db="EMBL/GenBank/DDBJ databases">
        <authorList>
            <consortium name="Pathogen Informatics"/>
        </authorList>
    </citation>
    <scope>NUCLEOTIDE SEQUENCE [LARGE SCALE GENOMIC DNA]</scope>
</reference>
<dbReference type="WBParaSite" id="BPAG_0000628801-mRNA-1">
    <property type="protein sequence ID" value="BPAG_0000628801-mRNA-1"/>
    <property type="gene ID" value="BPAG_0000628801"/>
</dbReference>
<dbReference type="PANTHER" id="PTHR10686:SF18">
    <property type="entry name" value="IP11787P-RELATED"/>
    <property type="match status" value="1"/>
</dbReference>
<dbReference type="AlphaFoldDB" id="A0A0N4TDK0"/>
<dbReference type="InterPro" id="IPR002666">
    <property type="entry name" value="Folate_carrier"/>
</dbReference>
<evidence type="ECO:0000313" key="5">
    <source>
        <dbReference type="WBParaSite" id="BPAG_0000628801-mRNA-1"/>
    </source>
</evidence>
<dbReference type="EMBL" id="UZAD01005440">
    <property type="protein sequence ID" value="VDN87437.1"/>
    <property type="molecule type" value="Genomic_DNA"/>
</dbReference>
<evidence type="ECO:0000256" key="2">
    <source>
        <dbReference type="SAM" id="Phobius"/>
    </source>
</evidence>
<keyword evidence="2" id="KW-0472">Membrane</keyword>
<keyword evidence="2" id="KW-0812">Transmembrane</keyword>
<keyword evidence="4" id="KW-1185">Reference proteome</keyword>
<dbReference type="PANTHER" id="PTHR10686">
    <property type="entry name" value="FOLATE TRANSPORTER"/>
    <property type="match status" value="1"/>
</dbReference>
<dbReference type="Proteomes" id="UP000278627">
    <property type="component" value="Unassembled WGS sequence"/>
</dbReference>
<evidence type="ECO:0000313" key="4">
    <source>
        <dbReference type="Proteomes" id="UP000278627"/>
    </source>
</evidence>
<dbReference type="STRING" id="6280.A0A0N4TDK0"/>
<feature type="transmembrane region" description="Helical" evidence="2">
    <location>
        <begin position="44"/>
        <end position="67"/>
    </location>
</feature>
<evidence type="ECO:0000313" key="3">
    <source>
        <dbReference type="EMBL" id="VDN87437.1"/>
    </source>
</evidence>
<name>A0A0N4TDK0_BRUPA</name>
<proteinExistence type="inferred from homology"/>
<gene>
    <name evidence="3" type="ORF">BPAG_LOCUS6251</name>
</gene>
<evidence type="ECO:0000256" key="1">
    <source>
        <dbReference type="ARBA" id="ARBA00005773"/>
    </source>
</evidence>
<accession>A0A0N4TDK0</accession>
<dbReference type="GO" id="GO:0090482">
    <property type="term" value="F:vitamin transmembrane transporter activity"/>
    <property type="evidence" value="ECO:0007669"/>
    <property type="project" value="InterPro"/>
</dbReference>
<dbReference type="Pfam" id="PF01770">
    <property type="entry name" value="Folate_carrier"/>
    <property type="match status" value="1"/>
</dbReference>
<feature type="transmembrane region" description="Helical" evidence="2">
    <location>
        <begin position="12"/>
        <end position="32"/>
    </location>
</feature>
<dbReference type="GO" id="GO:0005886">
    <property type="term" value="C:plasma membrane"/>
    <property type="evidence" value="ECO:0007669"/>
    <property type="project" value="TreeGrafter"/>
</dbReference>
<keyword evidence="2" id="KW-1133">Transmembrane helix</keyword>
<organism evidence="5">
    <name type="scientific">Brugia pahangi</name>
    <name type="common">Filarial nematode worm</name>
    <dbReference type="NCBI Taxonomy" id="6280"/>
    <lineage>
        <taxon>Eukaryota</taxon>
        <taxon>Metazoa</taxon>
        <taxon>Ecdysozoa</taxon>
        <taxon>Nematoda</taxon>
        <taxon>Chromadorea</taxon>
        <taxon>Rhabditida</taxon>
        <taxon>Spirurina</taxon>
        <taxon>Spiruromorpha</taxon>
        <taxon>Filarioidea</taxon>
        <taxon>Onchocercidae</taxon>
        <taxon>Brugia</taxon>
    </lineage>
</organism>
<protein>
    <submittedName>
        <fullName evidence="5">Equilibrative nucleoside transporter 3</fullName>
    </submittedName>
</protein>
<comment type="similarity">
    <text evidence="1">Belongs to the reduced folate carrier (RFC) transporter (TC 2.A.48) family.</text>
</comment>
<reference evidence="5" key="1">
    <citation type="submission" date="2017-02" db="UniProtKB">
        <authorList>
            <consortium name="WormBaseParasite"/>
        </authorList>
    </citation>
    <scope>IDENTIFICATION</scope>
</reference>
<sequence>MQLDSASYGLVFGWNTFLALLLQTILTFAVADKHGFSLSIRTQFFVYGYYFALVSIMFAVILGYKFMKYLFCHHRSISEPISTTTAHHTTTL</sequence>